<feature type="region of interest" description="Disordered" evidence="1">
    <location>
        <begin position="52"/>
        <end position="72"/>
    </location>
</feature>
<dbReference type="Proteomes" id="UP000887565">
    <property type="component" value="Unplaced"/>
</dbReference>
<evidence type="ECO:0000313" key="2">
    <source>
        <dbReference type="Proteomes" id="UP000887565"/>
    </source>
</evidence>
<dbReference type="AlphaFoldDB" id="A0A915L5R2"/>
<dbReference type="WBParaSite" id="nRc.2.0.1.t46102-RA">
    <property type="protein sequence ID" value="nRc.2.0.1.t46102-RA"/>
    <property type="gene ID" value="nRc.2.0.1.g46102"/>
</dbReference>
<sequence length="72" mass="8541">MSATPWITDHQPSHHQMFHNQKKLPMPTVQQITDHQLLHYWMVKHHGYAAQHFDDSRQGQGQPFSKDRHVTC</sequence>
<accession>A0A915L5R2</accession>
<organism evidence="2 3">
    <name type="scientific">Romanomermis culicivorax</name>
    <name type="common">Nematode worm</name>
    <dbReference type="NCBI Taxonomy" id="13658"/>
    <lineage>
        <taxon>Eukaryota</taxon>
        <taxon>Metazoa</taxon>
        <taxon>Ecdysozoa</taxon>
        <taxon>Nematoda</taxon>
        <taxon>Enoplea</taxon>
        <taxon>Dorylaimia</taxon>
        <taxon>Mermithida</taxon>
        <taxon>Mermithoidea</taxon>
        <taxon>Mermithidae</taxon>
        <taxon>Romanomermis</taxon>
    </lineage>
</organism>
<reference evidence="3" key="1">
    <citation type="submission" date="2022-11" db="UniProtKB">
        <authorList>
            <consortium name="WormBaseParasite"/>
        </authorList>
    </citation>
    <scope>IDENTIFICATION</scope>
</reference>
<evidence type="ECO:0000313" key="3">
    <source>
        <dbReference type="WBParaSite" id="nRc.2.0.1.t46102-RA"/>
    </source>
</evidence>
<keyword evidence="2" id="KW-1185">Reference proteome</keyword>
<protein>
    <submittedName>
        <fullName evidence="3">Uncharacterized protein</fullName>
    </submittedName>
</protein>
<name>A0A915L5R2_ROMCU</name>
<proteinExistence type="predicted"/>
<evidence type="ECO:0000256" key="1">
    <source>
        <dbReference type="SAM" id="MobiDB-lite"/>
    </source>
</evidence>